<keyword evidence="1" id="KW-0540">Nuclease</keyword>
<dbReference type="PANTHER" id="PTHR33710">
    <property type="entry name" value="BNAC02G09200D PROTEIN"/>
    <property type="match status" value="1"/>
</dbReference>
<keyword evidence="1" id="KW-0255">Endonuclease</keyword>
<reference evidence="2" key="1">
    <citation type="journal article" date="2019" name="Plant Biotechnol. J.">
        <title>Genome sequencing of the Australian wild diploid species Gossypium australe highlights disease resistance and delayed gland morphogenesis.</title>
        <authorList>
            <person name="Cai Y."/>
            <person name="Cai X."/>
            <person name="Wang Q."/>
            <person name="Wang P."/>
            <person name="Zhang Y."/>
            <person name="Cai C."/>
            <person name="Xu Y."/>
            <person name="Wang K."/>
            <person name="Zhou Z."/>
            <person name="Wang C."/>
            <person name="Geng S."/>
            <person name="Li B."/>
            <person name="Dong Q."/>
            <person name="Hou Y."/>
            <person name="Wang H."/>
            <person name="Ai P."/>
            <person name="Liu Z."/>
            <person name="Yi F."/>
            <person name="Sun M."/>
            <person name="An G."/>
            <person name="Cheng J."/>
            <person name="Zhang Y."/>
            <person name="Shi Q."/>
            <person name="Xie Y."/>
            <person name="Shi X."/>
            <person name="Chang Y."/>
            <person name="Huang F."/>
            <person name="Chen Y."/>
            <person name="Hong S."/>
            <person name="Mi L."/>
            <person name="Sun Q."/>
            <person name="Zhang L."/>
            <person name="Zhou B."/>
            <person name="Peng R."/>
            <person name="Zhang X."/>
            <person name="Liu F."/>
        </authorList>
    </citation>
    <scope>NUCLEOTIDE SEQUENCE [LARGE SCALE GENOMIC DNA]</scope>
    <source>
        <strain evidence="2">cv. PA1801</strain>
    </source>
</reference>
<evidence type="ECO:0000313" key="2">
    <source>
        <dbReference type="Proteomes" id="UP000325315"/>
    </source>
</evidence>
<dbReference type="OrthoDB" id="1001887at2759"/>
<dbReference type="AlphaFoldDB" id="A0A5B6WNF2"/>
<dbReference type="GO" id="GO:0004519">
    <property type="term" value="F:endonuclease activity"/>
    <property type="evidence" value="ECO:0007669"/>
    <property type="project" value="UniProtKB-KW"/>
</dbReference>
<keyword evidence="1" id="KW-0378">Hydrolase</keyword>
<dbReference type="GO" id="GO:0004527">
    <property type="term" value="F:exonuclease activity"/>
    <property type="evidence" value="ECO:0007669"/>
    <property type="project" value="UniProtKB-KW"/>
</dbReference>
<dbReference type="EMBL" id="SMMG02000002">
    <property type="protein sequence ID" value="KAA3483391.1"/>
    <property type="molecule type" value="Genomic_DNA"/>
</dbReference>
<dbReference type="Proteomes" id="UP000325315">
    <property type="component" value="Unassembled WGS sequence"/>
</dbReference>
<dbReference type="SUPFAM" id="SSF56219">
    <property type="entry name" value="DNase I-like"/>
    <property type="match status" value="1"/>
</dbReference>
<name>A0A5B6WNF2_9ROSI</name>
<proteinExistence type="predicted"/>
<dbReference type="InterPro" id="IPR036691">
    <property type="entry name" value="Endo/exonu/phosph_ase_sf"/>
</dbReference>
<keyword evidence="1" id="KW-0269">Exonuclease</keyword>
<evidence type="ECO:0000313" key="1">
    <source>
        <dbReference type="EMBL" id="KAA3483391.1"/>
    </source>
</evidence>
<protein>
    <submittedName>
        <fullName evidence="1">Endonuclease/exonuclease/phosphatase</fullName>
    </submittedName>
</protein>
<sequence length="172" mass="19963">MQTLTKETVHGTSLKELEDQSGKLGLREGILTLLLTRLRKRGSMDEFRDVLEELSLFDIKMEKGWFTWVNNREGNAMVKNRLDRFLISTNDVDNFPFLETRVVRQSKPDHDAIILDTMGHKPHGSFRDPRLFFKYDVCWAKEKDAKNIIKNAWSGNNLDIIKKIEKVGLELG</sequence>
<organism evidence="1 2">
    <name type="scientific">Gossypium australe</name>
    <dbReference type="NCBI Taxonomy" id="47621"/>
    <lineage>
        <taxon>Eukaryota</taxon>
        <taxon>Viridiplantae</taxon>
        <taxon>Streptophyta</taxon>
        <taxon>Embryophyta</taxon>
        <taxon>Tracheophyta</taxon>
        <taxon>Spermatophyta</taxon>
        <taxon>Magnoliopsida</taxon>
        <taxon>eudicotyledons</taxon>
        <taxon>Gunneridae</taxon>
        <taxon>Pentapetalae</taxon>
        <taxon>rosids</taxon>
        <taxon>malvids</taxon>
        <taxon>Malvales</taxon>
        <taxon>Malvaceae</taxon>
        <taxon>Malvoideae</taxon>
        <taxon>Gossypium</taxon>
    </lineage>
</organism>
<dbReference type="PANTHER" id="PTHR33710:SF64">
    <property type="entry name" value="ENDONUCLEASE_EXONUCLEASE_PHOSPHATASE DOMAIN-CONTAINING PROTEIN"/>
    <property type="match status" value="1"/>
</dbReference>
<accession>A0A5B6WNF2</accession>
<dbReference type="Gene3D" id="3.60.10.10">
    <property type="entry name" value="Endonuclease/exonuclease/phosphatase"/>
    <property type="match status" value="1"/>
</dbReference>
<keyword evidence="2" id="KW-1185">Reference proteome</keyword>
<comment type="caution">
    <text evidence="1">The sequence shown here is derived from an EMBL/GenBank/DDBJ whole genome shotgun (WGS) entry which is preliminary data.</text>
</comment>
<gene>
    <name evidence="1" type="ORF">EPI10_005569</name>
</gene>